<gene>
    <name evidence="3" type="ORF">K489DRAFT_80914</name>
</gene>
<name>A0A6J3LT48_9PEZI</name>
<evidence type="ECO:0000256" key="1">
    <source>
        <dbReference type="SAM" id="MobiDB-lite"/>
    </source>
</evidence>
<dbReference type="RefSeq" id="XP_033455854.1">
    <property type="nucleotide sequence ID" value="XM_033608945.1"/>
</dbReference>
<dbReference type="GeneID" id="54366746"/>
<feature type="region of interest" description="Disordered" evidence="1">
    <location>
        <begin position="1"/>
        <end position="25"/>
    </location>
</feature>
<protein>
    <submittedName>
        <fullName evidence="3">Uncharacterized protein</fullName>
    </submittedName>
</protein>
<reference evidence="3" key="2">
    <citation type="submission" date="2020-04" db="EMBL/GenBank/DDBJ databases">
        <authorList>
            <consortium name="NCBI Genome Project"/>
        </authorList>
    </citation>
    <scope>NUCLEOTIDE SEQUENCE</scope>
    <source>
        <strain evidence="3">CBS 342.82</strain>
    </source>
</reference>
<dbReference type="AlphaFoldDB" id="A0A6J3LT48"/>
<reference evidence="3" key="1">
    <citation type="submission" date="2020-01" db="EMBL/GenBank/DDBJ databases">
        <authorList>
            <consortium name="DOE Joint Genome Institute"/>
            <person name="Haridas S."/>
            <person name="Albert R."/>
            <person name="Binder M."/>
            <person name="Bloem J."/>
            <person name="Labutti K."/>
            <person name="Salamov A."/>
            <person name="Andreopoulos B."/>
            <person name="Baker S.E."/>
            <person name="Barry K."/>
            <person name="Bills G."/>
            <person name="Bluhm B.H."/>
            <person name="Cannon C."/>
            <person name="Castanera R."/>
            <person name="Culley D.E."/>
            <person name="Daum C."/>
            <person name="Ezra D."/>
            <person name="Gonzalez J.B."/>
            <person name="Henrissat B."/>
            <person name="Kuo A."/>
            <person name="Liang C."/>
            <person name="Lipzen A."/>
            <person name="Lutzoni F."/>
            <person name="Magnuson J."/>
            <person name="Mondo S."/>
            <person name="Nolan M."/>
            <person name="Ohm R."/>
            <person name="Pangilinan J."/>
            <person name="Park H.-J."/>
            <person name="Ramirez L."/>
            <person name="Alfaro M."/>
            <person name="Sun H."/>
            <person name="Tritt A."/>
            <person name="Yoshinaga Y."/>
            <person name="Zwiers L.-H."/>
            <person name="Turgeon B.G."/>
            <person name="Goodwin S.B."/>
            <person name="Spatafora J.W."/>
            <person name="Crous P.W."/>
            <person name="Grigoriev I.V."/>
        </authorList>
    </citation>
    <scope>NUCLEOTIDE SEQUENCE</scope>
    <source>
        <strain evidence="3">CBS 342.82</strain>
    </source>
</reference>
<reference evidence="3" key="3">
    <citation type="submission" date="2025-08" db="UniProtKB">
        <authorList>
            <consortium name="RefSeq"/>
        </authorList>
    </citation>
    <scope>IDENTIFICATION</scope>
    <source>
        <strain evidence="3">CBS 342.82</strain>
    </source>
</reference>
<accession>A0A6J3LT48</accession>
<organism evidence="3">
    <name type="scientific">Dissoconium aciculare CBS 342.82</name>
    <dbReference type="NCBI Taxonomy" id="1314786"/>
    <lineage>
        <taxon>Eukaryota</taxon>
        <taxon>Fungi</taxon>
        <taxon>Dikarya</taxon>
        <taxon>Ascomycota</taxon>
        <taxon>Pezizomycotina</taxon>
        <taxon>Dothideomycetes</taxon>
        <taxon>Dothideomycetidae</taxon>
        <taxon>Mycosphaerellales</taxon>
        <taxon>Dissoconiaceae</taxon>
        <taxon>Dissoconium</taxon>
    </lineage>
</organism>
<sequence>MLQPSRIISPPHLPLPTRTEMPPTDLSSLIIDPVKTRQERKTMWERRGRGGGEIYYYCTHRTLSDSGKTRSHDRPPTSTTTVHGYSAVYSIHSQTPPPPAAVDLFPSLPTTPTPHGRTHACAMLPTSSIDPSHPPQSVPCLGIVNIRNIAIIHADSPGIIP</sequence>
<evidence type="ECO:0000313" key="2">
    <source>
        <dbReference type="Proteomes" id="UP000504637"/>
    </source>
</evidence>
<proteinExistence type="predicted"/>
<keyword evidence="2" id="KW-1185">Reference proteome</keyword>
<dbReference type="Proteomes" id="UP000504637">
    <property type="component" value="Unplaced"/>
</dbReference>
<evidence type="ECO:0000313" key="3">
    <source>
        <dbReference type="RefSeq" id="XP_033455854.1"/>
    </source>
</evidence>